<reference evidence="9" key="2">
    <citation type="submission" date="2015-06" db="UniProtKB">
        <authorList>
            <consortium name="EnsemblMetazoa"/>
        </authorList>
    </citation>
    <scope>IDENTIFICATION</scope>
</reference>
<evidence type="ECO:0000256" key="1">
    <source>
        <dbReference type="ARBA" id="ARBA00004370"/>
    </source>
</evidence>
<comment type="subcellular location">
    <subcellularLocation>
        <location evidence="1">Membrane</location>
    </subcellularLocation>
</comment>
<dbReference type="Proteomes" id="UP000015104">
    <property type="component" value="Unassembled WGS sequence"/>
</dbReference>
<feature type="transmembrane region" description="Helical" evidence="7">
    <location>
        <begin position="149"/>
        <end position="168"/>
    </location>
</feature>
<dbReference type="Gene3D" id="2.60.120.260">
    <property type="entry name" value="Galactose-binding domain-like"/>
    <property type="match status" value="1"/>
</dbReference>
<dbReference type="PANTHER" id="PTHR12911">
    <property type="entry name" value="SAD1/UNC-84-LIKE PROTEIN-RELATED"/>
    <property type="match status" value="1"/>
</dbReference>
<name>T1KR87_TETUR</name>
<keyword evidence="2 7" id="KW-0812">Transmembrane</keyword>
<feature type="domain" description="SUN" evidence="8">
    <location>
        <begin position="336"/>
        <end position="497"/>
    </location>
</feature>
<evidence type="ECO:0000313" key="9">
    <source>
        <dbReference type="EnsemblMetazoa" id="tetur18g02650.1"/>
    </source>
</evidence>
<proteinExistence type="predicted"/>
<feature type="region of interest" description="Disordered" evidence="6">
    <location>
        <begin position="36"/>
        <end position="56"/>
    </location>
</feature>
<gene>
    <name evidence="9" type="primary">107366427</name>
</gene>
<dbReference type="OrthoDB" id="342281at2759"/>
<keyword evidence="10" id="KW-1185">Reference proteome</keyword>
<dbReference type="OMA" id="RTTNKIM"/>
<dbReference type="AlphaFoldDB" id="T1KR87"/>
<dbReference type="Pfam" id="PF07738">
    <property type="entry name" value="Sad1_UNC"/>
    <property type="match status" value="1"/>
</dbReference>
<evidence type="ECO:0000313" key="10">
    <source>
        <dbReference type="Proteomes" id="UP000015104"/>
    </source>
</evidence>
<protein>
    <recommendedName>
        <fullName evidence="8">SUN domain-containing protein</fullName>
    </recommendedName>
</protein>
<keyword evidence="3 7" id="KW-1133">Transmembrane helix</keyword>
<keyword evidence="5 7" id="KW-0472">Membrane</keyword>
<dbReference type="GO" id="GO:0034993">
    <property type="term" value="C:meiotic nuclear membrane microtubule tethering complex"/>
    <property type="evidence" value="ECO:0007669"/>
    <property type="project" value="TreeGrafter"/>
</dbReference>
<accession>T1KR87</accession>
<dbReference type="InterPro" id="IPR045119">
    <property type="entry name" value="SUN1-5"/>
</dbReference>
<dbReference type="HOGENOM" id="CLU_548999_0_0_1"/>
<evidence type="ECO:0000256" key="3">
    <source>
        <dbReference type="ARBA" id="ARBA00022989"/>
    </source>
</evidence>
<evidence type="ECO:0000256" key="7">
    <source>
        <dbReference type="SAM" id="Phobius"/>
    </source>
</evidence>
<dbReference type="PANTHER" id="PTHR12911:SF8">
    <property type="entry name" value="KLAROID PROTEIN-RELATED"/>
    <property type="match status" value="1"/>
</dbReference>
<keyword evidence="4" id="KW-0175">Coiled coil</keyword>
<dbReference type="PROSITE" id="PS51469">
    <property type="entry name" value="SUN"/>
    <property type="match status" value="1"/>
</dbReference>
<dbReference type="KEGG" id="tut:107366427"/>
<sequence length="497" mass="56320">MPRNIDDQSKSFVSLNSPRRVHGSLVETSPSMVTRSHCSGECPSNALAGSGKRRTRATGSVNLHEHLHHHDHDHHHHHHHKDSFLVDPKLSLAEISEDEIEQRVFKRSADDDSSDEEITLIRRTTNKIMTTIENSSRKMNSVHSSCSKYAFLTIFLPILVFLFSWYYYDYSPRVFPYQQQSSQGALLPVSSASPSHGQPIPFSSGQSSFNSQSFCNSTASCPSSEEIAILNKRLDRLEQLVFKLTEEITNSTKYINTIDEKVQKLGVDNRKSFDSVEEKFVKVSQKIQEAVEVNKQITKNKETASVEEIEGMIKQAIYLYDSDKTGKADYALESSGGSIVTSRCSETYDPYGIKYSVWGIPIWYTSNSPRTVIQASMIPGECWAFPGSMGNVTIKLSARIIPTEFSYEHINKEISRDGNIKSAPKVLQIRGLKDENDHEGVLLGNYVYLDNDNPLQHFEVQVNKGRPFNYITFIILNNHGHPDYTCLYRFRVHGRKV</sequence>
<dbReference type="EMBL" id="CAEY01000384">
    <property type="status" value="NOT_ANNOTATED_CDS"/>
    <property type="molecule type" value="Genomic_DNA"/>
</dbReference>
<dbReference type="FunFam" id="2.60.120.260:FF:000009">
    <property type="entry name" value="SUN domain-containing protein 1 isoform X1"/>
    <property type="match status" value="1"/>
</dbReference>
<organism evidence="9 10">
    <name type="scientific">Tetranychus urticae</name>
    <name type="common">Two-spotted spider mite</name>
    <dbReference type="NCBI Taxonomy" id="32264"/>
    <lineage>
        <taxon>Eukaryota</taxon>
        <taxon>Metazoa</taxon>
        <taxon>Ecdysozoa</taxon>
        <taxon>Arthropoda</taxon>
        <taxon>Chelicerata</taxon>
        <taxon>Arachnida</taxon>
        <taxon>Acari</taxon>
        <taxon>Acariformes</taxon>
        <taxon>Trombidiformes</taxon>
        <taxon>Prostigmata</taxon>
        <taxon>Eleutherengona</taxon>
        <taxon>Raphignathae</taxon>
        <taxon>Tetranychoidea</taxon>
        <taxon>Tetranychidae</taxon>
        <taxon>Tetranychus</taxon>
    </lineage>
</organism>
<evidence type="ECO:0000256" key="6">
    <source>
        <dbReference type="SAM" id="MobiDB-lite"/>
    </source>
</evidence>
<reference evidence="10" key="1">
    <citation type="submission" date="2011-08" db="EMBL/GenBank/DDBJ databases">
        <authorList>
            <person name="Rombauts S."/>
        </authorList>
    </citation>
    <scope>NUCLEOTIDE SEQUENCE</scope>
    <source>
        <strain evidence="10">London</strain>
    </source>
</reference>
<dbReference type="GO" id="GO:0043495">
    <property type="term" value="F:protein-membrane adaptor activity"/>
    <property type="evidence" value="ECO:0007669"/>
    <property type="project" value="TreeGrafter"/>
</dbReference>
<dbReference type="eggNOG" id="KOG2687">
    <property type="taxonomic scope" value="Eukaryota"/>
</dbReference>
<dbReference type="InterPro" id="IPR012919">
    <property type="entry name" value="SUN_dom"/>
</dbReference>
<evidence type="ECO:0000256" key="4">
    <source>
        <dbReference type="ARBA" id="ARBA00023054"/>
    </source>
</evidence>
<evidence type="ECO:0000256" key="2">
    <source>
        <dbReference type="ARBA" id="ARBA00022692"/>
    </source>
</evidence>
<dbReference type="EnsemblMetazoa" id="tetur18g02650.1">
    <property type="protein sequence ID" value="tetur18g02650.1"/>
    <property type="gene ID" value="tetur18g02650"/>
</dbReference>
<dbReference type="STRING" id="32264.T1KR87"/>
<evidence type="ECO:0000259" key="8">
    <source>
        <dbReference type="PROSITE" id="PS51469"/>
    </source>
</evidence>
<evidence type="ECO:0000256" key="5">
    <source>
        <dbReference type="ARBA" id="ARBA00023136"/>
    </source>
</evidence>